<name>A0A8S1KPI3_9CILI</name>
<dbReference type="AlphaFoldDB" id="A0A8S1KPI3"/>
<dbReference type="Proteomes" id="UP000692954">
    <property type="component" value="Unassembled WGS sequence"/>
</dbReference>
<keyword evidence="1" id="KW-0812">Transmembrane</keyword>
<keyword evidence="1" id="KW-1133">Transmembrane helix</keyword>
<evidence type="ECO:0000313" key="3">
    <source>
        <dbReference type="Proteomes" id="UP000692954"/>
    </source>
</evidence>
<evidence type="ECO:0000256" key="1">
    <source>
        <dbReference type="SAM" id="Phobius"/>
    </source>
</evidence>
<sequence>MTYSVELATCSFPYNSQLINSSQILYEYGLILILLQKDAVRTSFHFFGYLGCIIRILIQVQYHIYY</sequence>
<dbReference type="EMBL" id="CAJJDN010000009">
    <property type="protein sequence ID" value="CAD8055803.1"/>
    <property type="molecule type" value="Genomic_DNA"/>
</dbReference>
<reference evidence="2" key="1">
    <citation type="submission" date="2021-01" db="EMBL/GenBank/DDBJ databases">
        <authorList>
            <consortium name="Genoscope - CEA"/>
            <person name="William W."/>
        </authorList>
    </citation>
    <scope>NUCLEOTIDE SEQUENCE</scope>
</reference>
<organism evidence="2 3">
    <name type="scientific">Paramecium sonneborni</name>
    <dbReference type="NCBI Taxonomy" id="65129"/>
    <lineage>
        <taxon>Eukaryota</taxon>
        <taxon>Sar</taxon>
        <taxon>Alveolata</taxon>
        <taxon>Ciliophora</taxon>
        <taxon>Intramacronucleata</taxon>
        <taxon>Oligohymenophorea</taxon>
        <taxon>Peniculida</taxon>
        <taxon>Parameciidae</taxon>
        <taxon>Paramecium</taxon>
    </lineage>
</organism>
<protein>
    <submittedName>
        <fullName evidence="2">Uncharacterized protein</fullName>
    </submittedName>
</protein>
<accession>A0A8S1KPI3</accession>
<feature type="transmembrane region" description="Helical" evidence="1">
    <location>
        <begin position="46"/>
        <end position="65"/>
    </location>
</feature>
<evidence type="ECO:0000313" key="2">
    <source>
        <dbReference type="EMBL" id="CAD8055803.1"/>
    </source>
</evidence>
<comment type="caution">
    <text evidence="2">The sequence shown here is derived from an EMBL/GenBank/DDBJ whole genome shotgun (WGS) entry which is preliminary data.</text>
</comment>
<gene>
    <name evidence="2" type="ORF">PSON_ATCC_30995.1.T0090428</name>
</gene>
<keyword evidence="1" id="KW-0472">Membrane</keyword>
<proteinExistence type="predicted"/>
<keyword evidence="3" id="KW-1185">Reference proteome</keyword>